<proteinExistence type="predicted"/>
<evidence type="ECO:0000313" key="4">
    <source>
        <dbReference type="EMBL" id="AFX74520.1"/>
    </source>
</evidence>
<protein>
    <recommendedName>
        <fullName evidence="6">Lipoprotein</fullName>
    </recommendedName>
</protein>
<feature type="signal peptide" evidence="3">
    <location>
        <begin position="1"/>
        <end position="20"/>
    </location>
</feature>
<feature type="coiled-coil region" evidence="1">
    <location>
        <begin position="127"/>
        <end position="154"/>
    </location>
</feature>
<dbReference type="AlphaFoldDB" id="A0AAI8AN86"/>
<dbReference type="NCBIfam" id="NF045959">
    <property type="entry name" value="LppA_rel_LP"/>
    <property type="match status" value="1"/>
</dbReference>
<accession>A0AAI8AN86</accession>
<feature type="chain" id="PRO_5042460371" description="Lipoprotein" evidence="3">
    <location>
        <begin position="21"/>
        <end position="559"/>
    </location>
</feature>
<organism evidence="4 5">
    <name type="scientific">Mesomycoplasma hyorhinis SK76</name>
    <dbReference type="NCBI Taxonomy" id="1118964"/>
    <lineage>
        <taxon>Bacteria</taxon>
        <taxon>Bacillati</taxon>
        <taxon>Mycoplasmatota</taxon>
        <taxon>Mycoplasmoidales</taxon>
        <taxon>Metamycoplasmataceae</taxon>
        <taxon>Mesomycoplasma</taxon>
    </lineage>
</organism>
<keyword evidence="1" id="KW-0175">Coiled coil</keyword>
<gene>
    <name evidence="4" type="ORF">MOS_610</name>
</gene>
<sequence length="559" mass="63989">MKKKKLYLISTLAFSTILLAISCGKAQTTPVDTQPPGGSKETKPGDLSGNQSSDLNNRKNDESQWPENAIVGNTNTTSPEAGSAENQTKPPTNPVNDMEMTLEQDKKVVPINKVDENKPKVEPIPPKEEKRSQITKTKEELLAEEKKNKEIQNNLELDFFNLDNDFLIAHTPKSFDTTTALNKFKSDEYKNFDYSNFVSKLTTNDEKFKQKYDAKLDFTSVEEDKTSKILKNVKLTVISKENPSFSKQKNINIYWENPKVEKLQALESNILVQTPVAELKQLFPSFVVFSLLFSSATDGVFSKLYTSEKSIVNIPSIPSINLGLTSEFVKVKQVGTDNNRNKQYQIKIDKVKFDDFTGELWLEVKLYTLEDDEPVYYKQYYFDNFRKWNPKSDFKFQLNPSSSDFKKTSTFEQLVKKYKTELKNKNSVNITDKDQLNVLKNFIIDNLTLTFPETEKVYSLNNFKISNYQAFDPQKSKEKFIIYPLISFINSNSVADSSTFKIEKQNDKYLLKIDSDINIYPFKLDHFSTLKDISSTSASPVSFKVTSSIDVSDIIKTNK</sequence>
<dbReference type="KEGG" id="mhs:MOS_610"/>
<evidence type="ECO:0000313" key="5">
    <source>
        <dbReference type="Proteomes" id="UP000009399"/>
    </source>
</evidence>
<name>A0AAI8AN86_MESHY</name>
<evidence type="ECO:0000256" key="2">
    <source>
        <dbReference type="SAM" id="MobiDB-lite"/>
    </source>
</evidence>
<dbReference type="Proteomes" id="UP000009399">
    <property type="component" value="Chromosome"/>
</dbReference>
<evidence type="ECO:0000256" key="1">
    <source>
        <dbReference type="SAM" id="Coils"/>
    </source>
</evidence>
<feature type="region of interest" description="Disordered" evidence="2">
    <location>
        <begin position="27"/>
        <end position="97"/>
    </location>
</feature>
<evidence type="ECO:0008006" key="6">
    <source>
        <dbReference type="Google" id="ProtNLM"/>
    </source>
</evidence>
<dbReference type="RefSeq" id="WP_015084248.1">
    <property type="nucleotide sequence ID" value="NC_019552.1"/>
</dbReference>
<evidence type="ECO:0000256" key="3">
    <source>
        <dbReference type="SAM" id="SignalP"/>
    </source>
</evidence>
<dbReference type="EMBL" id="CP003914">
    <property type="protein sequence ID" value="AFX74520.1"/>
    <property type="molecule type" value="Genomic_DNA"/>
</dbReference>
<reference evidence="4 5" key="1">
    <citation type="journal article" date="2013" name="Genome Announc.">
        <title>Complete Genome Sequence of Mycoplasma hyorhinis Strain SK76.</title>
        <authorList>
            <person name="Goodison S."/>
            <person name="Urquidi V."/>
            <person name="Kumar D."/>
            <person name="Reyes L."/>
            <person name="Rosser C.J."/>
        </authorList>
    </citation>
    <scope>NUCLEOTIDE SEQUENCE [LARGE SCALE GENOMIC DNA]</scope>
    <source>
        <strain evidence="4 5">SK76</strain>
    </source>
</reference>
<feature type="compositionally biased region" description="Polar residues" evidence="2">
    <location>
        <begin position="63"/>
        <end position="90"/>
    </location>
</feature>
<keyword evidence="3" id="KW-0732">Signal</keyword>
<dbReference type="PROSITE" id="PS51257">
    <property type="entry name" value="PROKAR_LIPOPROTEIN"/>
    <property type="match status" value="1"/>
</dbReference>